<dbReference type="Gene3D" id="3.30.70.330">
    <property type="match status" value="1"/>
</dbReference>
<reference evidence="5 6" key="1">
    <citation type="journal article" date="2011" name="J. Gen. Appl. Microbiol.">
        <title>Draft genome sequencing of the enigmatic yeast Saitoella complicata.</title>
        <authorList>
            <person name="Nishida H."/>
            <person name="Hamamoto M."/>
            <person name="Sugiyama J."/>
        </authorList>
    </citation>
    <scope>NUCLEOTIDE SEQUENCE [LARGE SCALE GENOMIC DNA]</scope>
    <source>
        <strain evidence="5 6">NRRL Y-17804</strain>
    </source>
</reference>
<name>A0A0E9NNY3_SAICN</name>
<accession>A0A0E9NNY3</accession>
<dbReference type="GO" id="GO:0005634">
    <property type="term" value="C:nucleus"/>
    <property type="evidence" value="ECO:0007669"/>
    <property type="project" value="TreeGrafter"/>
</dbReference>
<sequence>MLLTNLSRLSEVDLQVDEEVAGRMMSPSSVIDSPRLPIVTISAVQDGGREGYGWRVLGIGPDTASLAAVSYRLHRELADEHGGREEWSYRGVDSLSVSTYRSSNPSKSEPNRSKYGAGADPEGDALDDLLGSDLDRQRRRKGGKEGWAGIDWLDEGGQCYGGSEEYGAGGTVSVYEINCEPEQTSQQANAGAKSITSRRGPTDNTNGQTTPTAKMSDALDRSLDEIIGERRPARGPRRGPGPDRSRGGGRSTPYDKVCSDCHSELCLDADIQDTGMNSPIPACANSCSFRIHRNVKTNKRLFYDIQPDRAPRDGDRWSHDRYEGRERRGGGGGERTFADRIGGGERRDRDAPARLRVSNIHYDLNQDDLTQLFSRIAPPILVRLTYDNAGRSTGIAYVVYESIADARDAIRQFDGQKAAGQPLAISMDGSGVPSGRGRSRSPPRRGHGDSYRPGAGDRAPSAPRGRGRGRGASGRGRERGERREVRPAKTQDDLDRELEEYLNGRGHGEGGKAAADANLRSSAAHRSSGESAPGPRSPPRLIRSLGYWRRDKPKWRSEWARYRADLF</sequence>
<feature type="compositionally biased region" description="Basic and acidic residues" evidence="3">
    <location>
        <begin position="312"/>
        <end position="329"/>
    </location>
</feature>
<proteinExistence type="predicted"/>
<feature type="domain" description="RRM" evidence="4">
    <location>
        <begin position="353"/>
        <end position="430"/>
    </location>
</feature>
<dbReference type="AlphaFoldDB" id="A0A0E9NNY3"/>
<dbReference type="Proteomes" id="UP000033140">
    <property type="component" value="Unassembled WGS sequence"/>
</dbReference>
<dbReference type="CDD" id="cd12418">
    <property type="entry name" value="RRM_Aly_REF_like"/>
    <property type="match status" value="1"/>
</dbReference>
<dbReference type="SMART" id="SM00360">
    <property type="entry name" value="RRM"/>
    <property type="match status" value="1"/>
</dbReference>
<dbReference type="InterPro" id="IPR000504">
    <property type="entry name" value="RRM_dom"/>
</dbReference>
<dbReference type="SMART" id="SM01218">
    <property type="entry name" value="FoP_duplication"/>
    <property type="match status" value="1"/>
</dbReference>
<reference evidence="5 6" key="3">
    <citation type="journal article" date="2015" name="Genome Announc.">
        <title>Draft Genome Sequence of the Archiascomycetous Yeast Saitoella complicata.</title>
        <authorList>
            <person name="Yamauchi K."/>
            <person name="Kondo S."/>
            <person name="Hamamoto M."/>
            <person name="Takahashi Y."/>
            <person name="Ogura Y."/>
            <person name="Hayashi T."/>
            <person name="Nishida H."/>
        </authorList>
    </citation>
    <scope>NUCLEOTIDE SEQUENCE [LARGE SCALE GENOMIC DNA]</scope>
    <source>
        <strain evidence="5 6">NRRL Y-17804</strain>
    </source>
</reference>
<dbReference type="SUPFAM" id="SSF54928">
    <property type="entry name" value="RNA-binding domain, RBD"/>
    <property type="match status" value="1"/>
</dbReference>
<dbReference type="Pfam" id="PF00076">
    <property type="entry name" value="RRM_1"/>
    <property type="match status" value="1"/>
</dbReference>
<dbReference type="InterPro" id="IPR051229">
    <property type="entry name" value="ALYREF_mRNA_export"/>
</dbReference>
<dbReference type="GO" id="GO:0003729">
    <property type="term" value="F:mRNA binding"/>
    <property type="evidence" value="ECO:0007669"/>
    <property type="project" value="TreeGrafter"/>
</dbReference>
<dbReference type="EMBL" id="BACD03000048">
    <property type="protein sequence ID" value="GAO51592.1"/>
    <property type="molecule type" value="Genomic_DNA"/>
</dbReference>
<dbReference type="InterPro" id="IPR025715">
    <property type="entry name" value="FoP_C"/>
</dbReference>
<feature type="compositionally biased region" description="Low complexity" evidence="3">
    <location>
        <begin position="513"/>
        <end position="524"/>
    </location>
</feature>
<dbReference type="PANTHER" id="PTHR19965">
    <property type="entry name" value="RNA AND EXPORT FACTOR BINDING PROTEIN"/>
    <property type="match status" value="1"/>
</dbReference>
<feature type="compositionally biased region" description="Basic and acidic residues" evidence="3">
    <location>
        <begin position="336"/>
        <end position="349"/>
    </location>
</feature>
<evidence type="ECO:0000259" key="4">
    <source>
        <dbReference type="PROSITE" id="PS50102"/>
    </source>
</evidence>
<evidence type="ECO:0000313" key="5">
    <source>
        <dbReference type="EMBL" id="GAO51592.1"/>
    </source>
</evidence>
<gene>
    <name evidence="5" type="ORF">G7K_5691-t1</name>
</gene>
<evidence type="ECO:0000256" key="2">
    <source>
        <dbReference type="PROSITE-ProRule" id="PRU00176"/>
    </source>
</evidence>
<dbReference type="InterPro" id="IPR035979">
    <property type="entry name" value="RBD_domain_sf"/>
</dbReference>
<feature type="compositionally biased region" description="Polar residues" evidence="3">
    <location>
        <begin position="98"/>
        <end position="108"/>
    </location>
</feature>
<evidence type="ECO:0000256" key="1">
    <source>
        <dbReference type="ARBA" id="ARBA00022884"/>
    </source>
</evidence>
<dbReference type="PANTHER" id="PTHR19965:SF82">
    <property type="entry name" value="THO COMPLEX SUBUNIT 4"/>
    <property type="match status" value="1"/>
</dbReference>
<feature type="compositionally biased region" description="Low complexity" evidence="3">
    <location>
        <begin position="452"/>
        <end position="464"/>
    </location>
</feature>
<feature type="compositionally biased region" description="Basic and acidic residues" evidence="3">
    <location>
        <begin position="217"/>
        <end position="232"/>
    </location>
</feature>
<dbReference type="InterPro" id="IPR012677">
    <property type="entry name" value="Nucleotide-bd_a/b_plait_sf"/>
</dbReference>
<comment type="caution">
    <text evidence="5">The sequence shown here is derived from an EMBL/GenBank/DDBJ whole genome shotgun (WGS) entry which is preliminary data.</text>
</comment>
<feature type="compositionally biased region" description="Basic and acidic residues" evidence="3">
    <location>
        <begin position="475"/>
        <end position="493"/>
    </location>
</feature>
<feature type="region of interest" description="Disordered" evidence="3">
    <location>
        <begin position="98"/>
        <end position="144"/>
    </location>
</feature>
<keyword evidence="1 2" id="KW-0694">RNA-binding</keyword>
<protein>
    <recommendedName>
        <fullName evidence="4">RRM domain-containing protein</fullName>
    </recommendedName>
</protein>
<feature type="region of interest" description="Disordered" evidence="3">
    <location>
        <begin position="183"/>
        <end position="254"/>
    </location>
</feature>
<dbReference type="PROSITE" id="PS50102">
    <property type="entry name" value="RRM"/>
    <property type="match status" value="1"/>
</dbReference>
<evidence type="ECO:0000256" key="3">
    <source>
        <dbReference type="SAM" id="MobiDB-lite"/>
    </source>
</evidence>
<feature type="compositionally biased region" description="Polar residues" evidence="3">
    <location>
        <begin position="183"/>
        <end position="213"/>
    </location>
</feature>
<evidence type="ECO:0000313" key="6">
    <source>
        <dbReference type="Proteomes" id="UP000033140"/>
    </source>
</evidence>
<keyword evidence="6" id="KW-1185">Reference proteome</keyword>
<dbReference type="STRING" id="698492.A0A0E9NNY3"/>
<feature type="region of interest" description="Disordered" evidence="3">
    <location>
        <begin position="417"/>
        <end position="545"/>
    </location>
</feature>
<organism evidence="5 6">
    <name type="scientific">Saitoella complicata (strain BCRC 22490 / CBS 7301 / JCM 7358 / NBRC 10748 / NRRL Y-17804)</name>
    <dbReference type="NCBI Taxonomy" id="698492"/>
    <lineage>
        <taxon>Eukaryota</taxon>
        <taxon>Fungi</taxon>
        <taxon>Dikarya</taxon>
        <taxon>Ascomycota</taxon>
        <taxon>Taphrinomycotina</taxon>
        <taxon>Taphrinomycotina incertae sedis</taxon>
        <taxon>Saitoella</taxon>
    </lineage>
</organism>
<feature type="region of interest" description="Disordered" evidence="3">
    <location>
        <begin position="312"/>
        <end position="349"/>
    </location>
</feature>
<reference evidence="5 6" key="2">
    <citation type="journal article" date="2014" name="J. Gen. Appl. Microbiol.">
        <title>The early diverging ascomycetous budding yeast Saitoella complicata has three histone deacetylases belonging to the Clr6, Hos2, and Rpd3 lineages.</title>
        <authorList>
            <person name="Nishida H."/>
            <person name="Matsumoto T."/>
            <person name="Kondo S."/>
            <person name="Hamamoto M."/>
            <person name="Yoshikawa H."/>
        </authorList>
    </citation>
    <scope>NUCLEOTIDE SEQUENCE [LARGE SCALE GENOMIC DNA]</scope>
    <source>
        <strain evidence="5 6">NRRL Y-17804</strain>
    </source>
</reference>